<comment type="caution">
    <text evidence="1">The sequence shown here is derived from an EMBL/GenBank/DDBJ whole genome shotgun (WGS) entry which is preliminary data.</text>
</comment>
<gene>
    <name evidence="1" type="ORF">HanXRQr2_Chr11g0504031</name>
</gene>
<dbReference type="Proteomes" id="UP000215914">
    <property type="component" value="Unassembled WGS sequence"/>
</dbReference>
<proteinExistence type="predicted"/>
<name>A0A9K3HRK6_HELAN</name>
<evidence type="ECO:0000313" key="1">
    <source>
        <dbReference type="EMBL" id="KAF5783104.1"/>
    </source>
</evidence>
<dbReference type="EMBL" id="MNCJ02000326">
    <property type="protein sequence ID" value="KAF5783104.1"/>
    <property type="molecule type" value="Genomic_DNA"/>
</dbReference>
<sequence>MFAACTEITNLKARVDALTKSDADFKEKYEEAKLHRERVDVLEVELSQKLIDKDKDLACKDVVIAELQRRLRESQEALEVEKQRGESLEIDLAAEKVKAETTEEARKPLINDLGWLQYYGVAHIANSIRNATELDRVVAVLTVASRDVSHHAGYVECAAQSRLRFTLTGALAIARLMNRRRMGCAKQKITMTTSPCPLWTWSPRR</sequence>
<accession>A0A9K3HRK6</accession>
<reference evidence="1" key="2">
    <citation type="submission" date="2020-06" db="EMBL/GenBank/DDBJ databases">
        <title>Helianthus annuus Genome sequencing and assembly Release 2.</title>
        <authorList>
            <person name="Gouzy J."/>
            <person name="Langlade N."/>
            <person name="Munos S."/>
        </authorList>
    </citation>
    <scope>NUCLEOTIDE SEQUENCE</scope>
    <source>
        <tissue evidence="1">Leaves</tissue>
    </source>
</reference>
<dbReference type="AlphaFoldDB" id="A0A9K3HRK6"/>
<dbReference type="Gramene" id="mRNA:HanXRQr2_Chr11g0504031">
    <property type="protein sequence ID" value="mRNA:HanXRQr2_Chr11g0504031"/>
    <property type="gene ID" value="HanXRQr2_Chr11g0504031"/>
</dbReference>
<organism evidence="1 2">
    <name type="scientific">Helianthus annuus</name>
    <name type="common">Common sunflower</name>
    <dbReference type="NCBI Taxonomy" id="4232"/>
    <lineage>
        <taxon>Eukaryota</taxon>
        <taxon>Viridiplantae</taxon>
        <taxon>Streptophyta</taxon>
        <taxon>Embryophyta</taxon>
        <taxon>Tracheophyta</taxon>
        <taxon>Spermatophyta</taxon>
        <taxon>Magnoliopsida</taxon>
        <taxon>eudicotyledons</taxon>
        <taxon>Gunneridae</taxon>
        <taxon>Pentapetalae</taxon>
        <taxon>asterids</taxon>
        <taxon>campanulids</taxon>
        <taxon>Asterales</taxon>
        <taxon>Asteraceae</taxon>
        <taxon>Asteroideae</taxon>
        <taxon>Heliantheae alliance</taxon>
        <taxon>Heliantheae</taxon>
        <taxon>Helianthus</taxon>
    </lineage>
</organism>
<keyword evidence="2" id="KW-1185">Reference proteome</keyword>
<reference evidence="1" key="1">
    <citation type="journal article" date="2017" name="Nature">
        <title>The sunflower genome provides insights into oil metabolism, flowering and Asterid evolution.</title>
        <authorList>
            <person name="Badouin H."/>
            <person name="Gouzy J."/>
            <person name="Grassa C.J."/>
            <person name="Murat F."/>
            <person name="Staton S.E."/>
            <person name="Cottret L."/>
            <person name="Lelandais-Briere C."/>
            <person name="Owens G.L."/>
            <person name="Carrere S."/>
            <person name="Mayjonade B."/>
            <person name="Legrand L."/>
            <person name="Gill N."/>
            <person name="Kane N.C."/>
            <person name="Bowers J.E."/>
            <person name="Hubner S."/>
            <person name="Bellec A."/>
            <person name="Berard A."/>
            <person name="Berges H."/>
            <person name="Blanchet N."/>
            <person name="Boniface M.C."/>
            <person name="Brunel D."/>
            <person name="Catrice O."/>
            <person name="Chaidir N."/>
            <person name="Claudel C."/>
            <person name="Donnadieu C."/>
            <person name="Faraut T."/>
            <person name="Fievet G."/>
            <person name="Helmstetter N."/>
            <person name="King M."/>
            <person name="Knapp S.J."/>
            <person name="Lai Z."/>
            <person name="Le Paslier M.C."/>
            <person name="Lippi Y."/>
            <person name="Lorenzon L."/>
            <person name="Mandel J.R."/>
            <person name="Marage G."/>
            <person name="Marchand G."/>
            <person name="Marquand E."/>
            <person name="Bret-Mestries E."/>
            <person name="Morien E."/>
            <person name="Nambeesan S."/>
            <person name="Nguyen T."/>
            <person name="Pegot-Espagnet P."/>
            <person name="Pouilly N."/>
            <person name="Raftis F."/>
            <person name="Sallet E."/>
            <person name="Schiex T."/>
            <person name="Thomas J."/>
            <person name="Vandecasteele C."/>
            <person name="Vares D."/>
            <person name="Vear F."/>
            <person name="Vautrin S."/>
            <person name="Crespi M."/>
            <person name="Mangin B."/>
            <person name="Burke J.M."/>
            <person name="Salse J."/>
            <person name="Munos S."/>
            <person name="Vincourt P."/>
            <person name="Rieseberg L.H."/>
            <person name="Langlade N.B."/>
        </authorList>
    </citation>
    <scope>NUCLEOTIDE SEQUENCE</scope>
    <source>
        <tissue evidence="1">Leaves</tissue>
    </source>
</reference>
<protein>
    <submittedName>
        <fullName evidence="1">Uncharacterized protein</fullName>
    </submittedName>
</protein>
<evidence type="ECO:0000313" key="2">
    <source>
        <dbReference type="Proteomes" id="UP000215914"/>
    </source>
</evidence>